<feature type="compositionally biased region" description="Polar residues" evidence="1">
    <location>
        <begin position="493"/>
        <end position="510"/>
    </location>
</feature>
<evidence type="ECO:0000313" key="2">
    <source>
        <dbReference type="EMBL" id="KAF9153234.1"/>
    </source>
</evidence>
<reference evidence="2" key="1">
    <citation type="journal article" date="2020" name="Fungal Divers.">
        <title>Resolving the Mortierellaceae phylogeny through synthesis of multi-gene phylogenetics and phylogenomics.</title>
        <authorList>
            <person name="Vandepol N."/>
            <person name="Liber J."/>
            <person name="Desiro A."/>
            <person name="Na H."/>
            <person name="Kennedy M."/>
            <person name="Barry K."/>
            <person name="Grigoriev I.V."/>
            <person name="Miller A.N."/>
            <person name="O'Donnell K."/>
            <person name="Stajich J.E."/>
            <person name="Bonito G."/>
        </authorList>
    </citation>
    <scope>NUCLEOTIDE SEQUENCE</scope>
    <source>
        <strain evidence="2">NRRL 6426</strain>
    </source>
</reference>
<evidence type="ECO:0000256" key="1">
    <source>
        <dbReference type="SAM" id="MobiDB-lite"/>
    </source>
</evidence>
<dbReference type="OrthoDB" id="2442564at2759"/>
<accession>A0A9P5S4S3</accession>
<feature type="region of interest" description="Disordered" evidence="1">
    <location>
        <begin position="364"/>
        <end position="510"/>
    </location>
</feature>
<gene>
    <name evidence="2" type="ORF">BG015_003794</name>
</gene>
<feature type="compositionally biased region" description="Low complexity" evidence="1">
    <location>
        <begin position="365"/>
        <end position="383"/>
    </location>
</feature>
<dbReference type="Proteomes" id="UP000748756">
    <property type="component" value="Unassembled WGS sequence"/>
</dbReference>
<feature type="non-terminal residue" evidence="2">
    <location>
        <position position="1"/>
    </location>
</feature>
<feature type="compositionally biased region" description="Low complexity" evidence="1">
    <location>
        <begin position="483"/>
        <end position="492"/>
    </location>
</feature>
<feature type="region of interest" description="Disordered" evidence="1">
    <location>
        <begin position="303"/>
        <end position="344"/>
    </location>
</feature>
<feature type="compositionally biased region" description="Basic and acidic residues" evidence="1">
    <location>
        <begin position="315"/>
        <end position="339"/>
    </location>
</feature>
<dbReference type="EMBL" id="JAAAUQ010000187">
    <property type="protein sequence ID" value="KAF9153234.1"/>
    <property type="molecule type" value="Genomic_DNA"/>
</dbReference>
<organism evidence="2 3">
    <name type="scientific">Linnemannia schmuckeri</name>
    <dbReference type="NCBI Taxonomy" id="64567"/>
    <lineage>
        <taxon>Eukaryota</taxon>
        <taxon>Fungi</taxon>
        <taxon>Fungi incertae sedis</taxon>
        <taxon>Mucoromycota</taxon>
        <taxon>Mortierellomycotina</taxon>
        <taxon>Mortierellomycetes</taxon>
        <taxon>Mortierellales</taxon>
        <taxon>Mortierellaceae</taxon>
        <taxon>Linnemannia</taxon>
    </lineage>
</organism>
<feature type="compositionally biased region" description="Low complexity" evidence="1">
    <location>
        <begin position="99"/>
        <end position="114"/>
    </location>
</feature>
<feature type="region of interest" description="Disordered" evidence="1">
    <location>
        <begin position="30"/>
        <end position="121"/>
    </location>
</feature>
<feature type="compositionally biased region" description="Basic and acidic residues" evidence="1">
    <location>
        <begin position="466"/>
        <end position="482"/>
    </location>
</feature>
<proteinExistence type="predicted"/>
<protein>
    <submittedName>
        <fullName evidence="2">Uncharacterized protein</fullName>
    </submittedName>
</protein>
<evidence type="ECO:0000313" key="3">
    <source>
        <dbReference type="Proteomes" id="UP000748756"/>
    </source>
</evidence>
<feature type="compositionally biased region" description="Polar residues" evidence="1">
    <location>
        <begin position="68"/>
        <end position="85"/>
    </location>
</feature>
<comment type="caution">
    <text evidence="2">The sequence shown here is derived from an EMBL/GenBank/DDBJ whole genome shotgun (WGS) entry which is preliminary data.</text>
</comment>
<dbReference type="AlphaFoldDB" id="A0A9P5S4S3"/>
<sequence>NPASPIHPATPTSTLINNIHPVALLPQGPEAINTTLADPSLTSPPPPSKPALDRAFTGSSSPPKSSPLRRTSMTPSPSSDINNDSKGALLSSSPPPPTAGVAAVTAASSSPTTAKSGRRSSKLFGKLVPKFLQTSFGPNNPSGGSGLSPRSAVPISPSPLSAMARPNRSASFTSGYTVPTSIGTAVVVAGAASGSVVMGGGNINKGGASPQLPELPALPTSVLSSNEDWLGMKGANKESNNNYRRTPSPVLSASHTAAVALESAQRPPAVTSQFNMSIVAIEEREEPLHSRHSSTYEFKIHEQETEQPLPTMPQDFHKQDPSHSHNMQEDDRDDYHKDGSGSPYIIDENCDDDFFLNSVLRKKSTNSNNRDSMSSSSSPSSTRPHPPPLLATSSWRGLGTGTTPSLSATSSQASSMAPSPTSPYPSSSTYTPTPTPVSATTAIPLPYRTSNGSGNLGTTQMTQSGLDEKRSRLRDAVGEWRRSANASINSSSDVESTPSPISTSYPGFAL</sequence>
<keyword evidence="3" id="KW-1185">Reference proteome</keyword>
<feature type="compositionally biased region" description="Low complexity" evidence="1">
    <location>
        <begin position="402"/>
        <end position="442"/>
    </location>
</feature>
<feature type="region of interest" description="Disordered" evidence="1">
    <location>
        <begin position="134"/>
        <end position="170"/>
    </location>
</feature>
<feature type="compositionally biased region" description="Polar residues" evidence="1">
    <location>
        <begin position="448"/>
        <end position="465"/>
    </location>
</feature>
<name>A0A9P5S4S3_9FUNG</name>